<dbReference type="FunFam" id="4.10.1110.10:FF:000001">
    <property type="entry name" value="Zinc finger AN1-type containing 6"/>
    <property type="match status" value="1"/>
</dbReference>
<keyword evidence="4" id="KW-0862">Zinc</keyword>
<organism evidence="9 10">
    <name type="scientific">Corchorus olitorius</name>
    <dbReference type="NCBI Taxonomy" id="93759"/>
    <lineage>
        <taxon>Eukaryota</taxon>
        <taxon>Viridiplantae</taxon>
        <taxon>Streptophyta</taxon>
        <taxon>Embryophyta</taxon>
        <taxon>Tracheophyta</taxon>
        <taxon>Spermatophyta</taxon>
        <taxon>Magnoliopsida</taxon>
        <taxon>eudicotyledons</taxon>
        <taxon>Gunneridae</taxon>
        <taxon>Pentapetalae</taxon>
        <taxon>rosids</taxon>
        <taxon>malvids</taxon>
        <taxon>Malvales</taxon>
        <taxon>Malvaceae</taxon>
        <taxon>Grewioideae</taxon>
        <taxon>Apeibeae</taxon>
        <taxon>Corchorus</taxon>
    </lineage>
</organism>
<dbReference type="SUPFAM" id="SSF118310">
    <property type="entry name" value="AN1-like Zinc finger"/>
    <property type="match status" value="1"/>
</dbReference>
<dbReference type="PANTHER" id="PTHR10634">
    <property type="entry name" value="AN1-TYPE ZINC FINGER PROTEIN"/>
    <property type="match status" value="1"/>
</dbReference>
<evidence type="ECO:0000313" key="10">
    <source>
        <dbReference type="Proteomes" id="UP000187203"/>
    </source>
</evidence>
<dbReference type="PROSITE" id="PS51036">
    <property type="entry name" value="ZF_A20"/>
    <property type="match status" value="1"/>
</dbReference>
<dbReference type="OrthoDB" id="428577at2759"/>
<dbReference type="GO" id="GO:0008270">
    <property type="term" value="F:zinc ion binding"/>
    <property type="evidence" value="ECO:0007669"/>
    <property type="project" value="UniProtKB-KW"/>
</dbReference>
<keyword evidence="3 5" id="KW-0863">Zinc-finger</keyword>
<dbReference type="InterPro" id="IPR002653">
    <property type="entry name" value="Znf_A20"/>
</dbReference>
<evidence type="ECO:0000256" key="6">
    <source>
        <dbReference type="SAM" id="MobiDB-lite"/>
    </source>
</evidence>
<dbReference type="Pfam" id="PF01754">
    <property type="entry name" value="zf-A20"/>
    <property type="match status" value="1"/>
</dbReference>
<dbReference type="STRING" id="93759.A0A1R3J2U0"/>
<evidence type="ECO:0000313" key="9">
    <source>
        <dbReference type="EMBL" id="OMO89142.1"/>
    </source>
</evidence>
<reference evidence="10" key="1">
    <citation type="submission" date="2013-09" db="EMBL/GenBank/DDBJ databases">
        <title>Corchorus olitorius genome sequencing.</title>
        <authorList>
            <person name="Alam M."/>
            <person name="Haque M.S."/>
            <person name="Islam M.S."/>
            <person name="Emdad E.M."/>
            <person name="Islam M.M."/>
            <person name="Ahmed B."/>
            <person name="Halim A."/>
            <person name="Hossen Q.M.M."/>
            <person name="Hossain M.Z."/>
            <person name="Ahmed R."/>
            <person name="Khan M.M."/>
            <person name="Islam R."/>
            <person name="Rashid M.M."/>
            <person name="Khan S.A."/>
            <person name="Rahman M.S."/>
            <person name="Alam M."/>
            <person name="Yahiya A.S."/>
            <person name="Khan M.S."/>
            <person name="Azam M.S."/>
            <person name="Haque T."/>
            <person name="Lashkar M.Z.H."/>
            <person name="Akhand A.I."/>
            <person name="Morshed G."/>
            <person name="Roy S."/>
            <person name="Uddin K.S."/>
            <person name="Rabeya T."/>
            <person name="Hossain A.S."/>
            <person name="Chowdhury A."/>
            <person name="Snigdha A.R."/>
            <person name="Mortoza M.S."/>
            <person name="Matin S.A."/>
            <person name="Hoque S.M.E."/>
            <person name="Islam M.K."/>
            <person name="Roy D.K."/>
            <person name="Haider R."/>
            <person name="Moosa M.M."/>
            <person name="Elias S.M."/>
            <person name="Hasan A.M."/>
            <person name="Jahan S."/>
            <person name="Shafiuddin M."/>
            <person name="Mahmood N."/>
            <person name="Shommy N.S."/>
        </authorList>
    </citation>
    <scope>NUCLEOTIDE SEQUENCE [LARGE SCALE GENOMIC DNA]</scope>
    <source>
        <strain evidence="10">cv. O-4</strain>
    </source>
</reference>
<feature type="domain" description="AN1-type" evidence="8">
    <location>
        <begin position="109"/>
        <end position="155"/>
    </location>
</feature>
<dbReference type="PANTHER" id="PTHR10634:SF98">
    <property type="entry name" value="ZINC FINGER A20 AND AN1 DOMAIN-CONTAINING STRESS-ASSOCIATED PROTEIN 3"/>
    <property type="match status" value="1"/>
</dbReference>
<feature type="domain" description="A20-type" evidence="7">
    <location>
        <begin position="7"/>
        <end position="41"/>
    </location>
</feature>
<dbReference type="SMART" id="SM00259">
    <property type="entry name" value="ZnF_A20"/>
    <property type="match status" value="1"/>
</dbReference>
<protein>
    <submittedName>
        <fullName evidence="9">Zinc finger, AN1-type</fullName>
    </submittedName>
</protein>
<comment type="function">
    <text evidence="1">May be involved in environmental stress response.</text>
</comment>
<dbReference type="GO" id="GO:0003677">
    <property type="term" value="F:DNA binding"/>
    <property type="evidence" value="ECO:0007669"/>
    <property type="project" value="InterPro"/>
</dbReference>
<dbReference type="Gene3D" id="1.20.5.4770">
    <property type="match status" value="1"/>
</dbReference>
<dbReference type="InterPro" id="IPR000058">
    <property type="entry name" value="Znf_AN1"/>
</dbReference>
<evidence type="ECO:0000256" key="2">
    <source>
        <dbReference type="ARBA" id="ARBA00022723"/>
    </source>
</evidence>
<dbReference type="AlphaFoldDB" id="A0A1R3J2U0"/>
<dbReference type="Proteomes" id="UP000187203">
    <property type="component" value="Unassembled WGS sequence"/>
</dbReference>
<gene>
    <name evidence="9" type="ORF">COLO4_19911</name>
</gene>
<dbReference type="SUPFAM" id="SSF57716">
    <property type="entry name" value="Glucocorticoid receptor-like (DNA-binding domain)"/>
    <property type="match status" value="1"/>
</dbReference>
<evidence type="ECO:0000259" key="7">
    <source>
        <dbReference type="PROSITE" id="PS51036"/>
    </source>
</evidence>
<dbReference type="InterPro" id="IPR050652">
    <property type="entry name" value="AN1_A20_ZnFinger"/>
</dbReference>
<feature type="compositionally biased region" description="Low complexity" evidence="6">
    <location>
        <begin position="56"/>
        <end position="87"/>
    </location>
</feature>
<dbReference type="PROSITE" id="PS51039">
    <property type="entry name" value="ZF_AN1"/>
    <property type="match status" value="1"/>
</dbReference>
<dbReference type="Gene3D" id="4.10.1110.10">
    <property type="entry name" value="AN1-like Zinc finger"/>
    <property type="match status" value="1"/>
</dbReference>
<keyword evidence="10" id="KW-1185">Reference proteome</keyword>
<evidence type="ECO:0000259" key="8">
    <source>
        <dbReference type="PROSITE" id="PS51039"/>
    </source>
</evidence>
<proteinExistence type="predicted"/>
<feature type="region of interest" description="Disordered" evidence="6">
    <location>
        <begin position="54"/>
        <end position="87"/>
    </location>
</feature>
<name>A0A1R3J2U0_9ROSI</name>
<evidence type="ECO:0000256" key="5">
    <source>
        <dbReference type="PROSITE-ProRule" id="PRU00449"/>
    </source>
</evidence>
<sequence length="174" mass="18682">MAEEHRCQAQQLCVNNCGFFGSPATQNLCSKCYRDLQLKEQQSSSAKLAFNQTLVPSPSSSSSSSLPSSSSSSSSSPSPSISSSSFSGSVAAKEESSSAEAKVEEIQVQVRPNRCLTCKKRVGLTGFKCRCGMVFCGTHRYPEHHGCTFDFKAMGKEQIAKANPVVKGVKLQKI</sequence>
<dbReference type="InterPro" id="IPR035896">
    <property type="entry name" value="AN1-like_Znf"/>
</dbReference>
<comment type="caution">
    <text evidence="9">The sequence shown here is derived from an EMBL/GenBank/DDBJ whole genome shotgun (WGS) entry which is preliminary data.</text>
</comment>
<evidence type="ECO:0000256" key="3">
    <source>
        <dbReference type="ARBA" id="ARBA00022771"/>
    </source>
</evidence>
<dbReference type="SMART" id="SM00154">
    <property type="entry name" value="ZnF_AN1"/>
    <property type="match status" value="1"/>
</dbReference>
<keyword evidence="2" id="KW-0479">Metal-binding</keyword>
<accession>A0A1R3J2U0</accession>
<dbReference type="Pfam" id="PF01428">
    <property type="entry name" value="zf-AN1"/>
    <property type="match status" value="1"/>
</dbReference>
<evidence type="ECO:0000256" key="1">
    <source>
        <dbReference type="ARBA" id="ARBA00003732"/>
    </source>
</evidence>
<dbReference type="EMBL" id="AWUE01016894">
    <property type="protein sequence ID" value="OMO89142.1"/>
    <property type="molecule type" value="Genomic_DNA"/>
</dbReference>
<evidence type="ECO:0000256" key="4">
    <source>
        <dbReference type="ARBA" id="ARBA00022833"/>
    </source>
</evidence>